<feature type="domain" description="Solute-binding protein family 3/N-terminal" evidence="6">
    <location>
        <begin position="25"/>
        <end position="251"/>
    </location>
</feature>
<keyword evidence="8" id="KW-1185">Reference proteome</keyword>
<comment type="subcellular location">
    <subcellularLocation>
        <location evidence="1">Cell envelope</location>
    </subcellularLocation>
</comment>
<name>A0A1M5YT63_9BACT</name>
<evidence type="ECO:0000256" key="5">
    <source>
        <dbReference type="SAM" id="SignalP"/>
    </source>
</evidence>
<dbReference type="PANTHER" id="PTHR35936:SF17">
    <property type="entry name" value="ARGININE-BINDING EXTRACELLULAR PROTEIN ARTP"/>
    <property type="match status" value="1"/>
</dbReference>
<evidence type="ECO:0000313" key="7">
    <source>
        <dbReference type="EMBL" id="SHI15018.1"/>
    </source>
</evidence>
<dbReference type="RefSeq" id="WP_073379479.1">
    <property type="nucleotide sequence ID" value="NZ_FQXS01000056.1"/>
</dbReference>
<accession>A0A1M5YT63</accession>
<dbReference type="PANTHER" id="PTHR35936">
    <property type="entry name" value="MEMBRANE-BOUND LYTIC MUREIN TRANSGLYCOSYLASE F"/>
    <property type="match status" value="1"/>
</dbReference>
<dbReference type="SUPFAM" id="SSF53850">
    <property type="entry name" value="Periplasmic binding protein-like II"/>
    <property type="match status" value="1"/>
</dbReference>
<sequence length="253" mass="28203">MKFITFLLTLMMITLFSTAATAQKTLRIGTEGAYPPFNYLDSDKKLAGFDVDIARALCAKMGGECTFIAVPWEGMIDNLVAGDYDVIIASMAKTEERQKNIDFTGHYYRSRSAFVARTGHDVIFTDEGLKGMSVGACNNCVQAQYLRDHFSSGPSLVLTDDTNQLFELLATGELDIVLSDSLNCLDFLKSERGADFDFAGEPLPSDDVSSSAHMAVRKGELELVRRLEEALEQLRMDGTYDRINRQYFPFSIY</sequence>
<evidence type="ECO:0000259" key="6">
    <source>
        <dbReference type="SMART" id="SM00062"/>
    </source>
</evidence>
<dbReference type="InterPro" id="IPR001638">
    <property type="entry name" value="Solute-binding_3/MltF_N"/>
</dbReference>
<dbReference type="Pfam" id="PF00497">
    <property type="entry name" value="SBP_bac_3"/>
    <property type="match status" value="1"/>
</dbReference>
<evidence type="ECO:0000256" key="2">
    <source>
        <dbReference type="ARBA" id="ARBA00010333"/>
    </source>
</evidence>
<feature type="chain" id="PRO_5013291169" evidence="5">
    <location>
        <begin position="23"/>
        <end position="253"/>
    </location>
</feature>
<evidence type="ECO:0000313" key="8">
    <source>
        <dbReference type="Proteomes" id="UP000184139"/>
    </source>
</evidence>
<proteinExistence type="inferred from homology"/>
<protein>
    <submittedName>
        <fullName evidence="7">Polar amino acid transport system substrate-binding protein</fullName>
    </submittedName>
</protein>
<dbReference type="SMART" id="SM00062">
    <property type="entry name" value="PBPb"/>
    <property type="match status" value="1"/>
</dbReference>
<keyword evidence="3 5" id="KW-0732">Signal</keyword>
<gene>
    <name evidence="7" type="ORF">SAMN02745124_04404</name>
</gene>
<evidence type="ECO:0000256" key="1">
    <source>
        <dbReference type="ARBA" id="ARBA00004196"/>
    </source>
</evidence>
<dbReference type="Proteomes" id="UP000184139">
    <property type="component" value="Unassembled WGS sequence"/>
</dbReference>
<reference evidence="7 8" key="1">
    <citation type="submission" date="2016-11" db="EMBL/GenBank/DDBJ databases">
        <authorList>
            <person name="Jaros S."/>
            <person name="Januszkiewicz K."/>
            <person name="Wedrychowicz H."/>
        </authorList>
    </citation>
    <scope>NUCLEOTIDE SEQUENCE [LARGE SCALE GENOMIC DNA]</scope>
    <source>
        <strain evidence="7 8">DSM 9705</strain>
    </source>
</reference>
<dbReference type="OrthoDB" id="5431130at2"/>
<dbReference type="GO" id="GO:0030313">
    <property type="term" value="C:cell envelope"/>
    <property type="evidence" value="ECO:0007669"/>
    <property type="project" value="UniProtKB-SubCell"/>
</dbReference>
<dbReference type="PROSITE" id="PS01039">
    <property type="entry name" value="SBP_BACTERIAL_3"/>
    <property type="match status" value="1"/>
</dbReference>
<dbReference type="EMBL" id="FQXS01000056">
    <property type="protein sequence ID" value="SHI15018.1"/>
    <property type="molecule type" value="Genomic_DNA"/>
</dbReference>
<dbReference type="Gene3D" id="3.40.190.10">
    <property type="entry name" value="Periplasmic binding protein-like II"/>
    <property type="match status" value="2"/>
</dbReference>
<comment type="similarity">
    <text evidence="2 4">Belongs to the bacterial solute-binding protein 3 family.</text>
</comment>
<dbReference type="STRING" id="1121409.SAMN02745124_04404"/>
<organism evidence="7 8">
    <name type="scientific">Desulfofustis glycolicus DSM 9705</name>
    <dbReference type="NCBI Taxonomy" id="1121409"/>
    <lineage>
        <taxon>Bacteria</taxon>
        <taxon>Pseudomonadati</taxon>
        <taxon>Thermodesulfobacteriota</taxon>
        <taxon>Desulfobulbia</taxon>
        <taxon>Desulfobulbales</taxon>
        <taxon>Desulfocapsaceae</taxon>
        <taxon>Desulfofustis</taxon>
    </lineage>
</organism>
<dbReference type="InterPro" id="IPR018313">
    <property type="entry name" value="SBP_3_CS"/>
</dbReference>
<evidence type="ECO:0000256" key="4">
    <source>
        <dbReference type="RuleBase" id="RU003744"/>
    </source>
</evidence>
<dbReference type="AlphaFoldDB" id="A0A1M5YT63"/>
<feature type="signal peptide" evidence="5">
    <location>
        <begin position="1"/>
        <end position="22"/>
    </location>
</feature>
<evidence type="ECO:0000256" key="3">
    <source>
        <dbReference type="ARBA" id="ARBA00022729"/>
    </source>
</evidence>